<keyword evidence="7" id="KW-0812">Transmembrane</keyword>
<keyword evidence="6" id="KW-0808">Transferase</keyword>
<dbReference type="GO" id="GO:0098552">
    <property type="term" value="C:side of membrane"/>
    <property type="evidence" value="ECO:0007669"/>
    <property type="project" value="UniProtKB-KW"/>
</dbReference>
<dbReference type="HOGENOM" id="CLU_021855_0_0_1"/>
<keyword evidence="4" id="KW-0325">Glycoprotein</keyword>
<comment type="caution">
    <text evidence="8">The sequence shown here is derived from an EMBL/GenBank/DDBJ whole genome shotgun (WGS) entry which is preliminary data.</text>
</comment>
<evidence type="ECO:0000256" key="3">
    <source>
        <dbReference type="ARBA" id="ARBA00022729"/>
    </source>
</evidence>
<evidence type="ECO:0000256" key="5">
    <source>
        <dbReference type="ARBA" id="ARBA00023288"/>
    </source>
</evidence>
<dbReference type="Proteomes" id="UP000009084">
    <property type="component" value="Unassembled WGS sequence"/>
</dbReference>
<evidence type="ECO:0000256" key="7">
    <source>
        <dbReference type="SAM" id="Phobius"/>
    </source>
</evidence>
<feature type="signal peptide" evidence="6">
    <location>
        <begin position="1"/>
        <end position="24"/>
    </location>
</feature>
<dbReference type="Gene3D" id="3.20.20.80">
    <property type="entry name" value="Glycosidases"/>
    <property type="match status" value="1"/>
</dbReference>
<accession>C5PA21</accession>
<feature type="chain" id="PRO_5005125311" description="1,3-beta-glucanosyltransferase" evidence="6">
    <location>
        <begin position="25"/>
        <end position="457"/>
    </location>
</feature>
<keyword evidence="3 6" id="KW-0732">Signal</keyword>
<evidence type="ECO:0000256" key="2">
    <source>
        <dbReference type="ARBA" id="ARBA00007528"/>
    </source>
</evidence>
<dbReference type="GO" id="GO:0071970">
    <property type="term" value="P:fungal-type cell wall (1-&gt;3)-beta-D-glucan biosynthetic process"/>
    <property type="evidence" value="ECO:0007669"/>
    <property type="project" value="TreeGrafter"/>
</dbReference>
<name>C5PA21_COCP7</name>
<sequence>MRLPSVSALAAFVAILIQSQDAFAISRISAVGSKFFNEEGEQFFVKGNAYQLTPQDPLVNTTQCYLDVKLMKELGANAIRVYHVNPDGDHAGCMKAFADAGIYLFVDLDDFPTQIDQVWEGLEYMNIPDHGNHPAWEAAQFDAFKRTLDEFQQFEDTAAVFVGNELLNAKNGSHAAPYVLAAARDIKAYRDPKRYRNIPVRYSAADIAALRPMLQNYLVCRSNASETLVFFALNAYEWCGDSTYTRSGYLNLLKQAEGFPVPILFSETGCNTVRPRVFQDLTAIYGPKMVGTWSGAVVYEWIQEANDDGLITYGKASQQDDEKDPSDTVVVDGYFRQGKPKPIIPDFPNSKSRWATLTPTGVNLSDYSRKASSVIAPPRPDSTSGWNVDPSAELPILDEPIATLTAELKPTQTADGAAPSHKNSASQLLSSPTSGTTIFSLMVGALIALGGIIGWLL</sequence>
<reference evidence="8 9" key="1">
    <citation type="journal article" date="2009" name="Genome Res.">
        <title>Comparative genomic analyses of the human fungal pathogens Coccidioides and their relatives.</title>
        <authorList>
            <person name="Sharpton T.J."/>
            <person name="Stajich J.E."/>
            <person name="Rounsley S.D."/>
            <person name="Gardner M.J."/>
            <person name="Wortman J.R."/>
            <person name="Jordar V.S."/>
            <person name="Maiti R."/>
            <person name="Kodira C.D."/>
            <person name="Neafsey D.E."/>
            <person name="Zeng Q."/>
            <person name="Hung C.-Y."/>
            <person name="McMahan C."/>
            <person name="Muszewska A."/>
            <person name="Grynberg M."/>
            <person name="Mandel M.A."/>
            <person name="Kellner E.M."/>
            <person name="Barker B.M."/>
            <person name="Galgiani J.N."/>
            <person name="Orbach M.J."/>
            <person name="Kirkland T.N."/>
            <person name="Cole G.T."/>
            <person name="Henn M.R."/>
            <person name="Birren B.W."/>
            <person name="Taylor J.W."/>
        </authorList>
    </citation>
    <scope>NUCLEOTIDE SEQUENCE [LARGE SCALE GENOMIC DNA]</scope>
    <source>
        <strain evidence="9">C735</strain>
    </source>
</reference>
<keyword evidence="7" id="KW-1133">Transmembrane helix</keyword>
<dbReference type="AlphaFoldDB" id="C5PA21"/>
<evidence type="ECO:0000313" key="9">
    <source>
        <dbReference type="Proteomes" id="UP000009084"/>
    </source>
</evidence>
<dbReference type="InterPro" id="IPR004886">
    <property type="entry name" value="Glucanosyltransferase"/>
</dbReference>
<keyword evidence="6 7" id="KW-0472">Membrane</keyword>
<dbReference type="SUPFAM" id="SSF51445">
    <property type="entry name" value="(Trans)glycosidases"/>
    <property type="match status" value="1"/>
</dbReference>
<dbReference type="InterPro" id="IPR017853">
    <property type="entry name" value="GH"/>
</dbReference>
<dbReference type="PANTHER" id="PTHR31468:SF8">
    <property type="entry name" value="1,3-BETA-GLUCANOSYLTRANSFERASE GAS2"/>
    <property type="match status" value="1"/>
</dbReference>
<dbReference type="GO" id="GO:0005886">
    <property type="term" value="C:plasma membrane"/>
    <property type="evidence" value="ECO:0007669"/>
    <property type="project" value="UniProtKB-SubCell"/>
</dbReference>
<proteinExistence type="inferred from homology"/>
<feature type="transmembrane region" description="Helical" evidence="7">
    <location>
        <begin position="438"/>
        <end position="456"/>
    </location>
</feature>
<dbReference type="Pfam" id="PF03198">
    <property type="entry name" value="Glyco_hydro_72"/>
    <property type="match status" value="1"/>
</dbReference>
<comment type="subcellular location">
    <subcellularLocation>
        <location evidence="1 6">Cell membrane</location>
        <topology evidence="1 6">Lipid-anchor</topology>
        <topology evidence="1 6">GPI-anchor</topology>
    </subcellularLocation>
</comment>
<organism evidence="8 9">
    <name type="scientific">Coccidioides posadasii (strain C735)</name>
    <name type="common">Valley fever fungus</name>
    <dbReference type="NCBI Taxonomy" id="222929"/>
    <lineage>
        <taxon>Eukaryota</taxon>
        <taxon>Fungi</taxon>
        <taxon>Dikarya</taxon>
        <taxon>Ascomycota</taxon>
        <taxon>Pezizomycotina</taxon>
        <taxon>Eurotiomycetes</taxon>
        <taxon>Eurotiomycetidae</taxon>
        <taxon>Onygenales</taxon>
        <taxon>Onygenaceae</taxon>
        <taxon>Coccidioides</taxon>
    </lineage>
</organism>
<comment type="similarity">
    <text evidence="2 6">Belongs to the glycosyl hydrolase 72 family.</text>
</comment>
<evidence type="ECO:0000256" key="4">
    <source>
        <dbReference type="ARBA" id="ARBA00023180"/>
    </source>
</evidence>
<evidence type="ECO:0000313" key="8">
    <source>
        <dbReference type="EMBL" id="EER26583.1"/>
    </source>
</evidence>
<dbReference type="EMBL" id="ACFW01000030">
    <property type="protein sequence ID" value="EER26583.1"/>
    <property type="molecule type" value="Genomic_DNA"/>
</dbReference>
<dbReference type="GO" id="GO:0042124">
    <property type="term" value="F:1,3-beta-glucanosyltransferase activity"/>
    <property type="evidence" value="ECO:0007669"/>
    <property type="project" value="TreeGrafter"/>
</dbReference>
<evidence type="ECO:0000256" key="6">
    <source>
        <dbReference type="RuleBase" id="RU361209"/>
    </source>
</evidence>
<keyword evidence="5 6" id="KW-0449">Lipoprotein</keyword>
<keyword evidence="6" id="KW-0336">GPI-anchor</keyword>
<dbReference type="VEuPathDB" id="FungiDB:CPC735_007560"/>
<dbReference type="PANTHER" id="PTHR31468">
    <property type="entry name" value="1,3-BETA-GLUCANOSYLTRANSFERASE GAS1"/>
    <property type="match status" value="1"/>
</dbReference>
<dbReference type="EC" id="2.4.1.-" evidence="6"/>
<protein>
    <recommendedName>
        <fullName evidence="6">1,3-beta-glucanosyltransferase</fullName>
        <ecNumber evidence="6">2.4.1.-</ecNumber>
    </recommendedName>
</protein>
<evidence type="ECO:0000256" key="1">
    <source>
        <dbReference type="ARBA" id="ARBA00004609"/>
    </source>
</evidence>
<dbReference type="OrthoDB" id="421038at2759"/>
<dbReference type="GO" id="GO:0031505">
    <property type="term" value="P:fungal-type cell wall organization"/>
    <property type="evidence" value="ECO:0007669"/>
    <property type="project" value="TreeGrafter"/>
</dbReference>
<comment type="function">
    <text evidence="6">Splits internally a 1,3-beta-glucan molecule and transfers the newly generated reducing end (the donor) to the non-reducing end of another 1,3-beta-glucan molecule (the acceptor) forming a 1,3-beta linkage, resulting in the elongation of 1,3-beta-glucan chains in the cell wall.</text>
</comment>
<gene>
    <name evidence="8" type="ORF">CPC735_007560</name>
</gene>